<name>A0ACC3A9A8_9EURO</name>
<keyword evidence="2" id="KW-1185">Reference proteome</keyword>
<proteinExistence type="predicted"/>
<gene>
    <name evidence="1" type="ORF">H2198_004443</name>
</gene>
<evidence type="ECO:0000313" key="1">
    <source>
        <dbReference type="EMBL" id="KAJ9657217.1"/>
    </source>
</evidence>
<dbReference type="EMBL" id="JAPDRQ010000067">
    <property type="protein sequence ID" value="KAJ9657217.1"/>
    <property type="molecule type" value="Genomic_DNA"/>
</dbReference>
<dbReference type="Proteomes" id="UP001172386">
    <property type="component" value="Unassembled WGS sequence"/>
</dbReference>
<evidence type="ECO:0000313" key="2">
    <source>
        <dbReference type="Proteomes" id="UP001172386"/>
    </source>
</evidence>
<organism evidence="1 2">
    <name type="scientific">Neophaeococcomyces mojaviensis</name>
    <dbReference type="NCBI Taxonomy" id="3383035"/>
    <lineage>
        <taxon>Eukaryota</taxon>
        <taxon>Fungi</taxon>
        <taxon>Dikarya</taxon>
        <taxon>Ascomycota</taxon>
        <taxon>Pezizomycotina</taxon>
        <taxon>Eurotiomycetes</taxon>
        <taxon>Chaetothyriomycetidae</taxon>
        <taxon>Chaetothyriales</taxon>
        <taxon>Chaetothyriales incertae sedis</taxon>
        <taxon>Neophaeococcomyces</taxon>
    </lineage>
</organism>
<sequence length="357" mass="41111">MESFLQRRMSIDDEYVILDSCFDWSLAESKQRRSEAREYLEVYEEQLRHLDLEYSRGLGDVWPFAQKSQAHLLKIIDNIRALGAGATLQQAICAVQADSRLIVAHRESLLPVIYAALRIWLLINFRREEVRSGGGNRPCVEWLEGVTISTALNSVFRVSSTELTLAQRRLSPHFTAATMVSICGLKIEWATTLDDHLNLDRQRKALRIFPCRKWLLLKAEAAAQNEHTGNKISSAPLPAELYAETSRTLDLLFPAWDRRTRKLLKAKGKDFHSSYSRNRLLDLKHYPYWKDRLLELNEDIFLAPPEGFAQLWNDRRDPQKFWTFWIALAVFILTVASTVASVLQTWATLRNPIKAAT</sequence>
<reference evidence="1" key="1">
    <citation type="submission" date="2022-10" db="EMBL/GenBank/DDBJ databases">
        <title>Culturing micro-colonial fungi from biological soil crusts in the Mojave desert and describing Neophaeococcomyces mojavensis, and introducing the new genera and species Taxawa tesnikishii.</title>
        <authorList>
            <person name="Kurbessoian T."/>
            <person name="Stajich J.E."/>
        </authorList>
    </citation>
    <scope>NUCLEOTIDE SEQUENCE</scope>
    <source>
        <strain evidence="1">JES_112</strain>
    </source>
</reference>
<accession>A0ACC3A9A8</accession>
<protein>
    <submittedName>
        <fullName evidence="1">Uncharacterized protein</fullName>
    </submittedName>
</protein>
<comment type="caution">
    <text evidence="1">The sequence shown here is derived from an EMBL/GenBank/DDBJ whole genome shotgun (WGS) entry which is preliminary data.</text>
</comment>